<organism evidence="2 3">
    <name type="scientific">Burkholderia mallei (strain NCTC 10229)</name>
    <dbReference type="NCBI Taxonomy" id="412022"/>
    <lineage>
        <taxon>Bacteria</taxon>
        <taxon>Pseudomonadati</taxon>
        <taxon>Pseudomonadota</taxon>
        <taxon>Betaproteobacteria</taxon>
        <taxon>Burkholderiales</taxon>
        <taxon>Burkholderiaceae</taxon>
        <taxon>Burkholderia</taxon>
        <taxon>pseudomallei group</taxon>
    </lineage>
</organism>
<dbReference type="KEGG" id="bml:BMA10229_0599"/>
<evidence type="ECO:0000313" key="2">
    <source>
        <dbReference type="EMBL" id="ABM99445.1"/>
    </source>
</evidence>
<dbReference type="Proteomes" id="UP000002283">
    <property type="component" value="Chromosome II"/>
</dbReference>
<dbReference type="EMBL" id="CP000545">
    <property type="protein sequence ID" value="ABM99445.1"/>
    <property type="molecule type" value="Genomic_DNA"/>
</dbReference>
<protein>
    <submittedName>
        <fullName evidence="2">Uncharacterized protein</fullName>
    </submittedName>
</protein>
<accession>A2RXJ6</accession>
<sequence length="41" mass="4616">MPSGARKRRGVSSARIAAMLTNAKKPPRKTEAFSFPRRQMQ</sequence>
<dbReference type="HOGENOM" id="CLU_3266895_0_0_4"/>
<dbReference type="AlphaFoldDB" id="A2RXJ6"/>
<gene>
    <name evidence="2" type="ordered locus">BMA10229_0599</name>
</gene>
<reference evidence="2 3" key="1">
    <citation type="submission" date="2007-01" db="EMBL/GenBank/DDBJ databases">
        <authorList>
            <person name="DeShazer D."/>
            <person name="Woods D.E."/>
            <person name="Nierman W.C."/>
        </authorList>
    </citation>
    <scope>NUCLEOTIDE SEQUENCE [LARGE SCALE GENOMIC DNA]</scope>
    <source>
        <strain evidence="2 3">NCTC 10229</strain>
    </source>
</reference>
<proteinExistence type="predicted"/>
<name>A2RXJ6_BURM9</name>
<evidence type="ECO:0000313" key="3">
    <source>
        <dbReference type="Proteomes" id="UP000002283"/>
    </source>
</evidence>
<evidence type="ECO:0000256" key="1">
    <source>
        <dbReference type="SAM" id="MobiDB-lite"/>
    </source>
</evidence>
<feature type="region of interest" description="Disordered" evidence="1">
    <location>
        <begin position="19"/>
        <end position="41"/>
    </location>
</feature>